<evidence type="ECO:0000313" key="3">
    <source>
        <dbReference type="Proteomes" id="UP000284702"/>
    </source>
</evidence>
<feature type="region of interest" description="Disordered" evidence="1">
    <location>
        <begin position="18"/>
        <end position="48"/>
    </location>
</feature>
<dbReference type="Proteomes" id="UP000284702">
    <property type="component" value="Unassembled WGS sequence"/>
</dbReference>
<protein>
    <recommendedName>
        <fullName evidence="4">ZZ-type domain-containing protein</fullName>
    </recommendedName>
</protein>
<accession>A0A425D4U7</accession>
<organism evidence="2 3">
    <name type="scientific">Aphanomyces astaci</name>
    <name type="common">Crayfish plague agent</name>
    <dbReference type="NCBI Taxonomy" id="112090"/>
    <lineage>
        <taxon>Eukaryota</taxon>
        <taxon>Sar</taxon>
        <taxon>Stramenopiles</taxon>
        <taxon>Oomycota</taxon>
        <taxon>Saprolegniomycetes</taxon>
        <taxon>Saprolegniales</taxon>
        <taxon>Verrucalvaceae</taxon>
        <taxon>Aphanomyces</taxon>
    </lineage>
</organism>
<dbReference type="VEuPathDB" id="FungiDB:H257_06410"/>
<evidence type="ECO:0000256" key="1">
    <source>
        <dbReference type="SAM" id="MobiDB-lite"/>
    </source>
</evidence>
<dbReference type="EMBL" id="MZMZ02002733">
    <property type="protein sequence ID" value="RQM24330.1"/>
    <property type="molecule type" value="Genomic_DNA"/>
</dbReference>
<sequence length="329" mass="36452">MLVSPLVFFGPMEKRRASDESIRRYRSSSSGSSLGTPGTSNPQPTGHCFVAPTGERHGLRSLDPDKACFVSQADEIIILFEAVPPTPLPPPAPPSSRSRRLFQAVQRRLLAVPHVHTPSSIHSCASCFAPTMVSRPTSSFFASKVSPHRLWQCQTCPDLFVCDACYMQGAHGFESQAPDLAEAKLDLQLVQLCKAFTLPFLRLLRTRICHSTANPHRRLGRYVNLVYWFGQVVGSTPLAEIPQRGLEFTDLDVDVRQEFVELLRPLLGQRSDLTMNLEWNDGSIKDRGSLRLWVTDTSETSSPFQGILLQDVILPRAVDEKTLAPASAT</sequence>
<name>A0A425D4U7_APHAT</name>
<feature type="compositionally biased region" description="Polar residues" evidence="1">
    <location>
        <begin position="34"/>
        <end position="44"/>
    </location>
</feature>
<dbReference type="AlphaFoldDB" id="A0A425D4U7"/>
<evidence type="ECO:0000313" key="2">
    <source>
        <dbReference type="EMBL" id="RQM24330.1"/>
    </source>
</evidence>
<keyword evidence="3" id="KW-1185">Reference proteome</keyword>
<proteinExistence type="predicted"/>
<gene>
    <name evidence="2" type="ORF">B5M09_001669</name>
</gene>
<reference evidence="2" key="1">
    <citation type="submission" date="2018-07" db="EMBL/GenBank/DDBJ databases">
        <title>Annotation of Aphanomyces astaci genome assembly.</title>
        <authorList>
            <person name="Studholme D.J."/>
        </authorList>
    </citation>
    <scope>NUCLEOTIDE SEQUENCE [LARGE SCALE GENOMIC DNA]</scope>
    <source>
        <strain evidence="2">Pc</strain>
    </source>
</reference>
<comment type="caution">
    <text evidence="2">The sequence shown here is derived from an EMBL/GenBank/DDBJ whole genome shotgun (WGS) entry which is preliminary data.</text>
</comment>
<evidence type="ECO:0008006" key="4">
    <source>
        <dbReference type="Google" id="ProtNLM"/>
    </source>
</evidence>